<evidence type="ECO:0000256" key="9">
    <source>
        <dbReference type="PROSITE-ProRule" id="PRU01240"/>
    </source>
</evidence>
<dbReference type="CDD" id="cd07484">
    <property type="entry name" value="Peptidases_S8_Thermitase_like"/>
    <property type="match status" value="1"/>
</dbReference>
<evidence type="ECO:0000256" key="2">
    <source>
        <dbReference type="ARBA" id="ARBA00004613"/>
    </source>
</evidence>
<evidence type="ECO:0000256" key="7">
    <source>
        <dbReference type="ARBA" id="ARBA00022825"/>
    </source>
</evidence>
<evidence type="ECO:0000313" key="13">
    <source>
        <dbReference type="EMBL" id="PLR95452.1"/>
    </source>
</evidence>
<dbReference type="GO" id="GO:0005576">
    <property type="term" value="C:extracellular region"/>
    <property type="evidence" value="ECO:0007669"/>
    <property type="project" value="UniProtKB-SubCell"/>
</dbReference>
<evidence type="ECO:0000259" key="11">
    <source>
        <dbReference type="Pfam" id="PF00082"/>
    </source>
</evidence>
<dbReference type="GO" id="GO:0006508">
    <property type="term" value="P:proteolysis"/>
    <property type="evidence" value="ECO:0007669"/>
    <property type="project" value="UniProtKB-KW"/>
</dbReference>
<evidence type="ECO:0000313" key="15">
    <source>
        <dbReference type="Proteomes" id="UP000235114"/>
    </source>
</evidence>
<feature type="active site" description="Charge relay system" evidence="9">
    <location>
        <position position="240"/>
    </location>
</feature>
<evidence type="ECO:0000256" key="1">
    <source>
        <dbReference type="ARBA" id="ARBA00001913"/>
    </source>
</evidence>
<keyword evidence="6 9" id="KW-0378">Hydrolase</keyword>
<dbReference type="InterPro" id="IPR050131">
    <property type="entry name" value="Peptidase_S8_subtilisin-like"/>
</dbReference>
<evidence type="ECO:0000313" key="12">
    <source>
        <dbReference type="EMBL" id="PLR80329.1"/>
    </source>
</evidence>
<dbReference type="EMBL" id="PGVA01000054">
    <property type="protein sequence ID" value="PLR80329.1"/>
    <property type="molecule type" value="Genomic_DNA"/>
</dbReference>
<comment type="similarity">
    <text evidence="3 9 10">Belongs to the peptidase S8 family.</text>
</comment>
<evidence type="ECO:0000256" key="4">
    <source>
        <dbReference type="ARBA" id="ARBA00022525"/>
    </source>
</evidence>
<evidence type="ECO:0000256" key="10">
    <source>
        <dbReference type="RuleBase" id="RU003355"/>
    </source>
</evidence>
<reference evidence="13 15" key="2">
    <citation type="submission" date="2017-12" db="EMBL/GenBank/DDBJ databases">
        <title>Comparative Functional Genomics of Dry Heat Resistant strains isolated from the Viking Spacecraft.</title>
        <authorList>
            <person name="Seuylemezian A."/>
            <person name="Cooper K."/>
            <person name="Vaishampayan P."/>
        </authorList>
    </citation>
    <scope>NUCLEOTIDE SEQUENCE [LARGE SCALE GENOMIC DNA]</scope>
    <source>
        <strain evidence="13 15">ATCC 29669</strain>
    </source>
</reference>
<accession>A0A2N5GHR7</accession>
<dbReference type="InterPro" id="IPR022398">
    <property type="entry name" value="Peptidase_S8_His-AS"/>
</dbReference>
<evidence type="ECO:0000256" key="6">
    <source>
        <dbReference type="ARBA" id="ARBA00022801"/>
    </source>
</evidence>
<reference evidence="12 14" key="1">
    <citation type="submission" date="2017-11" db="EMBL/GenBank/DDBJ databases">
        <title>Comparitive Functional Genomics of Dry Heat Resistant strains isolated from the Viking Spacecraft.</title>
        <authorList>
            <person name="Seuylemezian A."/>
            <person name="Cooper K."/>
            <person name="Vaishampayan P."/>
        </authorList>
    </citation>
    <scope>NUCLEOTIDE SEQUENCE [LARGE SCALE GENOMIC DNA]</scope>
    <source>
        <strain evidence="12 14">M4.6</strain>
    </source>
</reference>
<dbReference type="InterPro" id="IPR034084">
    <property type="entry name" value="Thermitase-like_dom"/>
</dbReference>
<dbReference type="SUPFAM" id="SSF52743">
    <property type="entry name" value="Subtilisin-like"/>
    <property type="match status" value="1"/>
</dbReference>
<dbReference type="PROSITE" id="PS51892">
    <property type="entry name" value="SUBTILASE"/>
    <property type="match status" value="1"/>
</dbReference>
<evidence type="ECO:0000256" key="8">
    <source>
        <dbReference type="ARBA" id="ARBA00022837"/>
    </source>
</evidence>
<dbReference type="InterPro" id="IPR000209">
    <property type="entry name" value="Peptidase_S8/S53_dom"/>
</dbReference>
<protein>
    <submittedName>
        <fullName evidence="12">Peptidase S8</fullName>
    </submittedName>
</protein>
<evidence type="ECO:0000313" key="14">
    <source>
        <dbReference type="Proteomes" id="UP000234951"/>
    </source>
</evidence>
<dbReference type="Gene3D" id="3.40.50.200">
    <property type="entry name" value="Peptidase S8/S53 domain"/>
    <property type="match status" value="1"/>
</dbReference>
<dbReference type="PRINTS" id="PR00723">
    <property type="entry name" value="SUBTILISIN"/>
</dbReference>
<dbReference type="InterPro" id="IPR023827">
    <property type="entry name" value="Peptidase_S8_Asp-AS"/>
</dbReference>
<dbReference type="AlphaFoldDB" id="A0A2N5GHR7"/>
<dbReference type="EMBL" id="PGVD01000038">
    <property type="protein sequence ID" value="PLR95452.1"/>
    <property type="molecule type" value="Genomic_DNA"/>
</dbReference>
<evidence type="ECO:0000256" key="5">
    <source>
        <dbReference type="ARBA" id="ARBA00022670"/>
    </source>
</evidence>
<feature type="active site" description="Charge relay system" evidence="9">
    <location>
        <position position="207"/>
    </location>
</feature>
<dbReference type="PANTHER" id="PTHR43806:SF11">
    <property type="entry name" value="CEREVISIN-RELATED"/>
    <property type="match status" value="1"/>
</dbReference>
<feature type="active site" description="Charge relay system" evidence="9">
    <location>
        <position position="394"/>
    </location>
</feature>
<dbReference type="GO" id="GO:0004252">
    <property type="term" value="F:serine-type endopeptidase activity"/>
    <property type="evidence" value="ECO:0007669"/>
    <property type="project" value="UniProtKB-UniRule"/>
</dbReference>
<sequence length="474" mass="52750">MRRTKWLLAAGSVVFLLIFTAVQLLQEDETEQQSRTTPRINTSGQLRVLQNKRSNPLNAININNVQNGEDITARLNHDPEIKVIYHNNQDTSHYYDHQAAVDFISEPSEEEISRIASDIEGSMVRHFNSTYVFRSDSRDTAQLLDYFNTRENIEFAEPHYILLQNGLNIPNDLIYRERYQWNLPVIETEQGWNISRGNKRIKIAIVDTGVDLDHPDLKNRLSEGYNVLANNNNPDDDNGHGTHVAGIIASETNNREGTAGVTWFNKVMPIKALGAEGYGTTLDIAKGIFWAVDHGADVINLSLGNYQRSGVMEEAVEYAYNHNVVIVAAAGNDNSEQPSFPAAYPQVLSVSAVDYNGNRAEFSNYGDFVDIAAPGVYIPSTYVHNQYAALSGTSMAAPHVTGLAGLILSANPELSNLEVMQIIKTSAIDLGYKGKDENFGNGLIDVNNALQSAQNRQTRPEKPLEKLRNIFNLR</sequence>
<comment type="subcellular location">
    <subcellularLocation>
        <location evidence="2">Secreted</location>
    </subcellularLocation>
</comment>
<dbReference type="RefSeq" id="WP_101578874.1">
    <property type="nucleotide sequence ID" value="NZ_PGVA01000054.1"/>
</dbReference>
<dbReference type="Proteomes" id="UP000235114">
    <property type="component" value="Unassembled WGS sequence"/>
</dbReference>
<organism evidence="12 14">
    <name type="scientific">Bacillus canaveralius</name>
    <dbReference type="NCBI Taxonomy" id="1403243"/>
    <lineage>
        <taxon>Bacteria</taxon>
        <taxon>Bacillati</taxon>
        <taxon>Bacillota</taxon>
        <taxon>Bacilli</taxon>
        <taxon>Bacillales</taxon>
        <taxon>Bacillaceae</taxon>
        <taxon>Bacillus</taxon>
    </lineage>
</organism>
<keyword evidence="15" id="KW-1185">Reference proteome</keyword>
<keyword evidence="8" id="KW-0106">Calcium</keyword>
<keyword evidence="5 9" id="KW-0645">Protease</keyword>
<dbReference type="InterPro" id="IPR015500">
    <property type="entry name" value="Peptidase_S8_subtilisin-rel"/>
</dbReference>
<dbReference type="PANTHER" id="PTHR43806">
    <property type="entry name" value="PEPTIDASE S8"/>
    <property type="match status" value="1"/>
</dbReference>
<dbReference type="InterPro" id="IPR036852">
    <property type="entry name" value="Peptidase_S8/S53_dom_sf"/>
</dbReference>
<dbReference type="Pfam" id="PF00082">
    <property type="entry name" value="Peptidase_S8"/>
    <property type="match status" value="1"/>
</dbReference>
<dbReference type="InterPro" id="IPR023828">
    <property type="entry name" value="Peptidase_S8_Ser-AS"/>
</dbReference>
<comment type="cofactor">
    <cofactor evidence="1">
        <name>Ca(2+)</name>
        <dbReference type="ChEBI" id="CHEBI:29108"/>
    </cofactor>
</comment>
<dbReference type="PROSITE" id="PS00136">
    <property type="entry name" value="SUBTILASE_ASP"/>
    <property type="match status" value="1"/>
</dbReference>
<keyword evidence="7 9" id="KW-0720">Serine protease</keyword>
<dbReference type="PROSITE" id="PS00138">
    <property type="entry name" value="SUBTILASE_SER"/>
    <property type="match status" value="1"/>
</dbReference>
<gene>
    <name evidence="12" type="ORF">CU635_18615</name>
    <name evidence="13" type="ORF">CVD25_14620</name>
</gene>
<evidence type="ECO:0000256" key="3">
    <source>
        <dbReference type="ARBA" id="ARBA00011073"/>
    </source>
</evidence>
<comment type="caution">
    <text evidence="12">The sequence shown here is derived from an EMBL/GenBank/DDBJ whole genome shotgun (WGS) entry which is preliminary data.</text>
</comment>
<dbReference type="OrthoDB" id="9798386at2"/>
<name>A0A2N5GHR7_9BACI</name>
<proteinExistence type="inferred from homology"/>
<dbReference type="PROSITE" id="PS00137">
    <property type="entry name" value="SUBTILASE_HIS"/>
    <property type="match status" value="1"/>
</dbReference>
<dbReference type="Proteomes" id="UP000234951">
    <property type="component" value="Unassembled WGS sequence"/>
</dbReference>
<feature type="domain" description="Peptidase S8/S53" evidence="11">
    <location>
        <begin position="199"/>
        <end position="442"/>
    </location>
</feature>
<keyword evidence="4" id="KW-0964">Secreted</keyword>